<dbReference type="SUPFAM" id="SSF57716">
    <property type="entry name" value="Glucocorticoid receptor-like (DNA-binding domain)"/>
    <property type="match status" value="1"/>
</dbReference>
<evidence type="ECO:0000259" key="7">
    <source>
        <dbReference type="PROSITE" id="PS50950"/>
    </source>
</evidence>
<proteinExistence type="predicted"/>
<evidence type="ECO:0000256" key="3">
    <source>
        <dbReference type="ARBA" id="ARBA00022833"/>
    </source>
</evidence>
<dbReference type="SMART" id="SM00980">
    <property type="entry name" value="THAP"/>
    <property type="match status" value="1"/>
</dbReference>
<protein>
    <recommendedName>
        <fullName evidence="7">THAP-type domain-containing protein</fullName>
    </recommendedName>
</protein>
<dbReference type="Pfam" id="PF05485">
    <property type="entry name" value="THAP"/>
    <property type="match status" value="1"/>
</dbReference>
<dbReference type="SMART" id="SM00692">
    <property type="entry name" value="DM3"/>
    <property type="match status" value="1"/>
</dbReference>
<dbReference type="Pfam" id="PF21788">
    <property type="entry name" value="TNP-like_GBD"/>
    <property type="match status" value="1"/>
</dbReference>
<keyword evidence="6" id="KW-0175">Coiled coil</keyword>
<sequence>MSCCVPGCNVRFTDGVPLHRFPNPKKEIERFRVWILRVGGDIIGLTNEVIVKNRRVCHRHFEERFFYPKNRLSKLAIPTLDLPMLPRSGGSTNSTRPVPEPMEIEGTASSTTSLAPSIQSQTQCGTSCSTSAVPSCSTSAVDVSTKHLMRTRTLRSQMSQDEIKMGRTIKMLQKKMRYLLTQQKSYKKRLSVAKEVIKSTSFDSLTKKMTKTAKTFVEMQMTQASKQMRGRRFTLEQKILALSVYKSSPKAYRVLSQICILPKRKTLQCLLQKITLTPGINKKMFSHLSKRVKKMPDNHKYCAIIFDEMAISPHLDLAEGKIVGFVDDGEKREPVIADHVLVFMVRGVIKKFKQPVHYSFCAGTTKTQNIKNMLKKVIEEVQACGLEVVATVCDQGATNMAAINALKTEARAKNLRAEKEQINDSCFEIGGKTIVPLYDPPHLIKGVRNNFLTKDLVYTMDNKKCVAKWQHIIDLYLRSPGYRGVRLIPKLTEHHVMPQLIPKMRVKYSTQVFSHTVGVALGFMAESGKLPLCAKETADILILFDDLFDSVNGSYSKVQSGKIYRSAVTPKSRHHQLWRDSIPVLKSMKYINKDGKTAVVPSLSSWVKTIEGFQLLCRHMFQLGQTSLLLRHFNQDPIENFFGAIRAHGLSNIMPTAAAFQAAYKTLMVNNMSSAHSVGANCERDKNKCLQNLKNMIEEEKEEKQKEHELTMEDLNIRRNDILTSNSPQDVERRAAVGYCSGWLVRNAKKNVYKGCSICKSQLESEEKQNFHEFIKVSEYAGKDWLCYPTMQAFTMFLEIENIVMDVLSRRSHADCIVDYIKLIVSVNIDFKFLNCDRHKNLLVDYFINKNVTFCIQNWCKEINKILCGKCRNLDENDPIKTAAQNHFLKNKLKKRKRASGMKVNV</sequence>
<keyword evidence="1" id="KW-0479">Metal-binding</keyword>
<dbReference type="InterPro" id="IPR048367">
    <property type="entry name" value="TNP-like_RNaseH_C"/>
</dbReference>
<comment type="caution">
    <text evidence="8">The sequence shown here is derived from an EMBL/GenBank/DDBJ whole genome shotgun (WGS) entry which is preliminary data.</text>
</comment>
<dbReference type="PANTHER" id="PTHR47577:SF2">
    <property type="entry name" value="THAP DOMAIN CONTAINING 9"/>
    <property type="match status" value="1"/>
</dbReference>
<gene>
    <name evidence="8" type="ORF">JYU34_007812</name>
</gene>
<evidence type="ECO:0000313" key="8">
    <source>
        <dbReference type="EMBL" id="KAG7307591.1"/>
    </source>
</evidence>
<organism evidence="8 9">
    <name type="scientific">Plutella xylostella</name>
    <name type="common">Diamondback moth</name>
    <name type="synonym">Plutella maculipennis</name>
    <dbReference type="NCBI Taxonomy" id="51655"/>
    <lineage>
        <taxon>Eukaryota</taxon>
        <taxon>Metazoa</taxon>
        <taxon>Ecdysozoa</taxon>
        <taxon>Arthropoda</taxon>
        <taxon>Hexapoda</taxon>
        <taxon>Insecta</taxon>
        <taxon>Pterygota</taxon>
        <taxon>Neoptera</taxon>
        <taxon>Endopterygota</taxon>
        <taxon>Lepidoptera</taxon>
        <taxon>Glossata</taxon>
        <taxon>Ditrysia</taxon>
        <taxon>Yponomeutoidea</taxon>
        <taxon>Plutellidae</taxon>
        <taxon>Plutella</taxon>
    </lineage>
</organism>
<feature type="domain" description="THAP-type" evidence="7">
    <location>
        <begin position="1"/>
        <end position="81"/>
    </location>
</feature>
<name>A0ABQ7QR97_PLUXY</name>
<dbReference type="InterPro" id="IPR048366">
    <property type="entry name" value="TNP-like_GBD"/>
</dbReference>
<dbReference type="InterPro" id="IPR048365">
    <property type="entry name" value="TNP-like_RNaseH_N"/>
</dbReference>
<dbReference type="Pfam" id="PF21787">
    <property type="entry name" value="TNP-like_RNaseH_N"/>
    <property type="match status" value="1"/>
</dbReference>
<keyword evidence="9" id="KW-1185">Reference proteome</keyword>
<keyword evidence="4 5" id="KW-0238">DNA-binding</keyword>
<dbReference type="Pfam" id="PF21789">
    <property type="entry name" value="TNP-like_RNaseH_C"/>
    <property type="match status" value="1"/>
</dbReference>
<reference evidence="8 9" key="1">
    <citation type="submission" date="2021-06" db="EMBL/GenBank/DDBJ databases">
        <title>A haploid diamondback moth (Plutella xylostella L.) genome assembly resolves 31 chromosomes and identifies a diamide resistance mutation.</title>
        <authorList>
            <person name="Ward C.M."/>
            <person name="Perry K.D."/>
            <person name="Baker G."/>
            <person name="Powis K."/>
            <person name="Heckel D.G."/>
            <person name="Baxter S.W."/>
        </authorList>
    </citation>
    <scope>NUCLEOTIDE SEQUENCE [LARGE SCALE GENOMIC DNA]</scope>
    <source>
        <strain evidence="8 9">LV</strain>
        <tissue evidence="8">Single pupa</tissue>
    </source>
</reference>
<dbReference type="EMBL" id="JAHIBW010000010">
    <property type="protein sequence ID" value="KAG7307591.1"/>
    <property type="molecule type" value="Genomic_DNA"/>
</dbReference>
<evidence type="ECO:0000256" key="6">
    <source>
        <dbReference type="SAM" id="Coils"/>
    </source>
</evidence>
<accession>A0ABQ7QR97</accession>
<dbReference type="InterPro" id="IPR006612">
    <property type="entry name" value="THAP_Znf"/>
</dbReference>
<evidence type="ECO:0000256" key="1">
    <source>
        <dbReference type="ARBA" id="ARBA00022723"/>
    </source>
</evidence>
<dbReference type="PANTHER" id="PTHR47577">
    <property type="entry name" value="THAP DOMAIN-CONTAINING PROTEIN 6"/>
    <property type="match status" value="1"/>
</dbReference>
<keyword evidence="3" id="KW-0862">Zinc</keyword>
<evidence type="ECO:0000256" key="2">
    <source>
        <dbReference type="ARBA" id="ARBA00022771"/>
    </source>
</evidence>
<keyword evidence="2 5" id="KW-0863">Zinc-finger</keyword>
<dbReference type="Proteomes" id="UP000823941">
    <property type="component" value="Chromosome 10"/>
</dbReference>
<evidence type="ECO:0000256" key="4">
    <source>
        <dbReference type="ARBA" id="ARBA00023125"/>
    </source>
</evidence>
<evidence type="ECO:0000256" key="5">
    <source>
        <dbReference type="PROSITE-ProRule" id="PRU00309"/>
    </source>
</evidence>
<feature type="coiled-coil region" evidence="6">
    <location>
        <begin position="683"/>
        <end position="718"/>
    </location>
</feature>
<evidence type="ECO:0000313" key="9">
    <source>
        <dbReference type="Proteomes" id="UP000823941"/>
    </source>
</evidence>
<dbReference type="PROSITE" id="PS50950">
    <property type="entry name" value="ZF_THAP"/>
    <property type="match status" value="1"/>
</dbReference>